<dbReference type="SUPFAM" id="SSF52833">
    <property type="entry name" value="Thioredoxin-like"/>
    <property type="match status" value="1"/>
</dbReference>
<proteinExistence type="predicted"/>
<evidence type="ECO:0000259" key="1">
    <source>
        <dbReference type="Pfam" id="PF00462"/>
    </source>
</evidence>
<dbReference type="PROSITE" id="PS51354">
    <property type="entry name" value="GLUTAREDOXIN_2"/>
    <property type="match status" value="1"/>
</dbReference>
<gene>
    <name evidence="2" type="ORF">C9I94_06150</name>
</gene>
<keyword evidence="3" id="KW-1185">Reference proteome</keyword>
<dbReference type="RefSeq" id="WP_048900781.1">
    <property type="nucleotide sequence ID" value="NZ_AP024852.1"/>
</dbReference>
<dbReference type="Pfam" id="PF00462">
    <property type="entry name" value="Glutaredoxin"/>
    <property type="match status" value="1"/>
</dbReference>
<organism evidence="2 3">
    <name type="scientific">Photobacterium swingsii</name>
    <dbReference type="NCBI Taxonomy" id="680026"/>
    <lineage>
        <taxon>Bacteria</taxon>
        <taxon>Pseudomonadati</taxon>
        <taxon>Pseudomonadota</taxon>
        <taxon>Gammaproteobacteria</taxon>
        <taxon>Vibrionales</taxon>
        <taxon>Vibrionaceae</taxon>
        <taxon>Photobacterium</taxon>
    </lineage>
</organism>
<evidence type="ECO:0000313" key="3">
    <source>
        <dbReference type="Proteomes" id="UP000240481"/>
    </source>
</evidence>
<dbReference type="OrthoDB" id="9814618at2"/>
<dbReference type="AlphaFoldDB" id="A0A0J8XTN8"/>
<reference evidence="2 3" key="1">
    <citation type="submission" date="2018-01" db="EMBL/GenBank/DDBJ databases">
        <title>Whole genome sequencing of Histamine producing bacteria.</title>
        <authorList>
            <person name="Butler K."/>
        </authorList>
    </citation>
    <scope>NUCLEOTIDE SEQUENCE [LARGE SCALE GENOMIC DNA]</scope>
    <source>
        <strain evidence="2 3">DSM 24669</strain>
    </source>
</reference>
<dbReference type="Gene3D" id="3.40.30.10">
    <property type="entry name" value="Glutaredoxin"/>
    <property type="match status" value="1"/>
</dbReference>
<name>A0A0J8XTN8_9GAMM</name>
<dbReference type="InterPro" id="IPR014025">
    <property type="entry name" value="Glutaredoxin_subgr"/>
</dbReference>
<sequence length="108" mass="11956">MSESTPSMTIEQLSGFTNLVITQPRCPFCVKAKDLLDDRGTEYTTLVLGQDLEKPEMIAFIEQVANTTVRTVPQIILDGKYIGGHDDLVAFLARQDDAAEADMSDFEL</sequence>
<dbReference type="Proteomes" id="UP000240481">
    <property type="component" value="Unassembled WGS sequence"/>
</dbReference>
<accession>A0A0J8XTN8</accession>
<comment type="caution">
    <text evidence="2">The sequence shown here is derived from an EMBL/GenBank/DDBJ whole genome shotgun (WGS) entry which is preliminary data.</text>
</comment>
<dbReference type="STRING" id="680026.AB733_22250"/>
<feature type="domain" description="Glutaredoxin" evidence="1">
    <location>
        <begin position="20"/>
        <end position="82"/>
    </location>
</feature>
<protein>
    <submittedName>
        <fullName evidence="2">Glutaredoxin</fullName>
    </submittedName>
</protein>
<evidence type="ECO:0000313" key="2">
    <source>
        <dbReference type="EMBL" id="PSW26170.1"/>
    </source>
</evidence>
<dbReference type="InterPro" id="IPR036249">
    <property type="entry name" value="Thioredoxin-like_sf"/>
</dbReference>
<dbReference type="PRINTS" id="PR00160">
    <property type="entry name" value="GLUTAREDOXIN"/>
</dbReference>
<dbReference type="EMBL" id="PYLZ01000002">
    <property type="protein sequence ID" value="PSW26170.1"/>
    <property type="molecule type" value="Genomic_DNA"/>
</dbReference>
<dbReference type="InterPro" id="IPR002109">
    <property type="entry name" value="Glutaredoxin"/>
</dbReference>